<reference evidence="2 3" key="1">
    <citation type="journal article" date="2019" name="Sci. Rep.">
        <title>Orb-weaving spider Araneus ventricosus genome elucidates the spidroin gene catalogue.</title>
        <authorList>
            <person name="Kono N."/>
            <person name="Nakamura H."/>
            <person name="Ohtoshi R."/>
            <person name="Moran D.A.P."/>
            <person name="Shinohara A."/>
            <person name="Yoshida Y."/>
            <person name="Fujiwara M."/>
            <person name="Mori M."/>
            <person name="Tomita M."/>
            <person name="Arakawa K."/>
        </authorList>
    </citation>
    <scope>NUCLEOTIDE SEQUENCE [LARGE SCALE GENOMIC DNA]</scope>
</reference>
<dbReference type="Proteomes" id="UP000499080">
    <property type="component" value="Unassembled WGS sequence"/>
</dbReference>
<protein>
    <submittedName>
        <fullName evidence="2">Uncharacterized protein</fullName>
    </submittedName>
</protein>
<proteinExistence type="predicted"/>
<dbReference type="AlphaFoldDB" id="A0A4Y2SHW2"/>
<name>A0A4Y2SHW2_ARAVE</name>
<evidence type="ECO:0000313" key="2">
    <source>
        <dbReference type="EMBL" id="GBN87707.1"/>
    </source>
</evidence>
<keyword evidence="3" id="KW-1185">Reference proteome</keyword>
<evidence type="ECO:0000313" key="3">
    <source>
        <dbReference type="Proteomes" id="UP000499080"/>
    </source>
</evidence>
<feature type="region of interest" description="Disordered" evidence="1">
    <location>
        <begin position="60"/>
        <end position="82"/>
    </location>
</feature>
<accession>A0A4Y2SHW2</accession>
<comment type="caution">
    <text evidence="2">The sequence shown here is derived from an EMBL/GenBank/DDBJ whole genome shotgun (WGS) entry which is preliminary data.</text>
</comment>
<dbReference type="EMBL" id="BGPR01021931">
    <property type="protein sequence ID" value="GBN87707.1"/>
    <property type="molecule type" value="Genomic_DNA"/>
</dbReference>
<sequence>MKCASWGRGSCGGKGSTPLPVGDVLNWSILLQSPVRGYGVFGFANDKCVIDHLMRRHQSPAYRDDPEAGNHTRTYTSCSWTH</sequence>
<evidence type="ECO:0000256" key="1">
    <source>
        <dbReference type="SAM" id="MobiDB-lite"/>
    </source>
</evidence>
<gene>
    <name evidence="2" type="ORF">AVEN_131807_1</name>
</gene>
<organism evidence="2 3">
    <name type="scientific">Araneus ventricosus</name>
    <name type="common">Orbweaver spider</name>
    <name type="synonym">Epeira ventricosa</name>
    <dbReference type="NCBI Taxonomy" id="182803"/>
    <lineage>
        <taxon>Eukaryota</taxon>
        <taxon>Metazoa</taxon>
        <taxon>Ecdysozoa</taxon>
        <taxon>Arthropoda</taxon>
        <taxon>Chelicerata</taxon>
        <taxon>Arachnida</taxon>
        <taxon>Araneae</taxon>
        <taxon>Araneomorphae</taxon>
        <taxon>Entelegynae</taxon>
        <taxon>Araneoidea</taxon>
        <taxon>Araneidae</taxon>
        <taxon>Araneus</taxon>
    </lineage>
</organism>
<feature type="compositionally biased region" description="Polar residues" evidence="1">
    <location>
        <begin position="71"/>
        <end position="82"/>
    </location>
</feature>